<accession>H2ZFM9</accession>
<reference evidence="1" key="2">
    <citation type="submission" date="2025-08" db="UniProtKB">
        <authorList>
            <consortium name="Ensembl"/>
        </authorList>
    </citation>
    <scope>IDENTIFICATION</scope>
</reference>
<reference evidence="1" key="3">
    <citation type="submission" date="2025-09" db="UniProtKB">
        <authorList>
            <consortium name="Ensembl"/>
        </authorList>
    </citation>
    <scope>IDENTIFICATION</scope>
</reference>
<dbReference type="STRING" id="51511.ENSCSAVP00000016395"/>
<evidence type="ECO:0000313" key="2">
    <source>
        <dbReference type="Proteomes" id="UP000007875"/>
    </source>
</evidence>
<dbReference type="eggNOG" id="KOG1408">
    <property type="taxonomic scope" value="Eukaryota"/>
</dbReference>
<dbReference type="SMART" id="SM00320">
    <property type="entry name" value="WD40"/>
    <property type="match status" value="4"/>
</dbReference>
<reference evidence="2" key="1">
    <citation type="submission" date="2003-08" db="EMBL/GenBank/DDBJ databases">
        <authorList>
            <person name="Birren B."/>
            <person name="Nusbaum C."/>
            <person name="Abebe A."/>
            <person name="Abouelleil A."/>
            <person name="Adekoya E."/>
            <person name="Ait-zahra M."/>
            <person name="Allen N."/>
            <person name="Allen T."/>
            <person name="An P."/>
            <person name="Anderson M."/>
            <person name="Anderson S."/>
            <person name="Arachchi H."/>
            <person name="Armbruster J."/>
            <person name="Bachantsang P."/>
            <person name="Baldwin J."/>
            <person name="Barry A."/>
            <person name="Bayul T."/>
            <person name="Blitshsteyn B."/>
            <person name="Bloom T."/>
            <person name="Blye J."/>
            <person name="Boguslavskiy L."/>
            <person name="Borowsky M."/>
            <person name="Boukhgalter B."/>
            <person name="Brunache A."/>
            <person name="Butler J."/>
            <person name="Calixte N."/>
            <person name="Calvo S."/>
            <person name="Camarata J."/>
            <person name="Campo K."/>
            <person name="Chang J."/>
            <person name="Cheshatsang Y."/>
            <person name="Citroen M."/>
            <person name="Collymore A."/>
            <person name="Considine T."/>
            <person name="Cook A."/>
            <person name="Cooke P."/>
            <person name="Corum B."/>
            <person name="Cuomo C."/>
            <person name="David R."/>
            <person name="Dawoe T."/>
            <person name="Degray S."/>
            <person name="Dodge S."/>
            <person name="Dooley K."/>
            <person name="Dorje P."/>
            <person name="Dorjee K."/>
            <person name="Dorris L."/>
            <person name="Duffey N."/>
            <person name="Dupes A."/>
            <person name="Elkins T."/>
            <person name="Engels R."/>
            <person name="Erickson J."/>
            <person name="Farina A."/>
            <person name="Faro S."/>
            <person name="Ferreira P."/>
            <person name="Fischer H."/>
            <person name="Fitzgerald M."/>
            <person name="Foley K."/>
            <person name="Gage D."/>
            <person name="Galagan J."/>
            <person name="Gearin G."/>
            <person name="Gnerre S."/>
            <person name="Gnirke A."/>
            <person name="Goyette A."/>
            <person name="Graham J."/>
            <person name="Grandbois E."/>
            <person name="Gyaltsen K."/>
            <person name="Hafez N."/>
            <person name="Hagopian D."/>
            <person name="Hagos B."/>
            <person name="Hall J."/>
            <person name="Hatcher B."/>
            <person name="Heller A."/>
            <person name="Higgins H."/>
            <person name="Honan T."/>
            <person name="Horn A."/>
            <person name="Houde N."/>
            <person name="Hughes L."/>
            <person name="Hulme W."/>
            <person name="Husby E."/>
            <person name="Iliev I."/>
            <person name="Jaffe D."/>
            <person name="Jones C."/>
            <person name="Kamal M."/>
            <person name="Kamat A."/>
            <person name="Kamvysselis M."/>
            <person name="Karlsson E."/>
            <person name="Kells C."/>
            <person name="Kieu A."/>
            <person name="Kisner P."/>
            <person name="Kodira C."/>
            <person name="Kulbokas E."/>
            <person name="Labutti K."/>
            <person name="Lama D."/>
            <person name="Landers T."/>
            <person name="Leger J."/>
            <person name="Levine S."/>
            <person name="Lewis D."/>
            <person name="Lewis T."/>
            <person name="Lindblad-toh K."/>
            <person name="Liu X."/>
            <person name="Lokyitsang T."/>
            <person name="Lokyitsang Y."/>
            <person name="Lucien O."/>
            <person name="Lui A."/>
            <person name="Ma L.J."/>
            <person name="Mabbitt R."/>
            <person name="Macdonald J."/>
            <person name="Maclean C."/>
            <person name="Major J."/>
            <person name="Manning J."/>
            <person name="Marabella R."/>
            <person name="Maru K."/>
            <person name="Matthews C."/>
            <person name="Mauceli E."/>
            <person name="Mccarthy M."/>
            <person name="Mcdonough S."/>
            <person name="Mcghee T."/>
            <person name="Meldrim J."/>
            <person name="Meneus L."/>
            <person name="Mesirov J."/>
            <person name="Mihalev A."/>
            <person name="Mihova T."/>
            <person name="Mikkelsen T."/>
            <person name="Mlenga V."/>
            <person name="Moru K."/>
            <person name="Mozes J."/>
            <person name="Mulrain L."/>
            <person name="Munson G."/>
            <person name="Naylor J."/>
            <person name="Newes C."/>
            <person name="Nguyen C."/>
            <person name="Nguyen N."/>
            <person name="Nguyen T."/>
            <person name="Nicol R."/>
            <person name="Nielsen C."/>
            <person name="Nizzari M."/>
            <person name="Norbu C."/>
            <person name="Norbu N."/>
            <person name="O'donnell P."/>
            <person name="Okoawo O."/>
            <person name="O'leary S."/>
            <person name="Omotosho B."/>
            <person name="O'neill K."/>
            <person name="Osman S."/>
            <person name="Parker S."/>
            <person name="Perrin D."/>
            <person name="Phunkhang P."/>
            <person name="Piqani B."/>
            <person name="Purcell S."/>
            <person name="Rachupka T."/>
            <person name="Ramasamy U."/>
            <person name="Rameau R."/>
            <person name="Ray V."/>
            <person name="Raymond C."/>
            <person name="Retta R."/>
            <person name="Richardson S."/>
            <person name="Rise C."/>
            <person name="Rodriguez J."/>
            <person name="Rogers J."/>
            <person name="Rogov P."/>
            <person name="Rutman M."/>
            <person name="Schupbach R."/>
            <person name="Seaman C."/>
            <person name="Settipalli S."/>
            <person name="Sharpe T."/>
            <person name="Sheridan J."/>
            <person name="Sherpa N."/>
            <person name="Shi J."/>
            <person name="Smirnov S."/>
            <person name="Smith C."/>
            <person name="Sougnez C."/>
            <person name="Spencer B."/>
            <person name="Stalker J."/>
            <person name="Stange-thomann N."/>
            <person name="Stavropoulos S."/>
            <person name="Stetson K."/>
            <person name="Stone C."/>
            <person name="Stone S."/>
            <person name="Stubbs M."/>
            <person name="Talamas J."/>
            <person name="Tchuinga P."/>
            <person name="Tenzing P."/>
            <person name="Tesfaye S."/>
            <person name="Theodore J."/>
            <person name="Thoulutsang Y."/>
            <person name="Topham K."/>
            <person name="Towey S."/>
            <person name="Tsamla T."/>
            <person name="Tsomo N."/>
            <person name="Vallee D."/>
            <person name="Vassiliev H."/>
            <person name="Venkataraman V."/>
            <person name="Vinson J."/>
            <person name="Vo A."/>
            <person name="Wade C."/>
            <person name="Wang S."/>
            <person name="Wangchuk T."/>
            <person name="Wangdi T."/>
            <person name="Whittaker C."/>
            <person name="Wilkinson J."/>
            <person name="Wu Y."/>
            <person name="Wyman D."/>
            <person name="Yadav S."/>
            <person name="Yang S."/>
            <person name="Yang X."/>
            <person name="Yeager S."/>
            <person name="Yee E."/>
            <person name="Young G."/>
            <person name="Zainoun J."/>
            <person name="Zembeck L."/>
            <person name="Zimmer A."/>
            <person name="Zody M."/>
            <person name="Lander E."/>
        </authorList>
    </citation>
    <scope>NUCLEOTIDE SEQUENCE [LARGE SCALE GENOMIC DNA]</scope>
</reference>
<dbReference type="InterPro" id="IPR052779">
    <property type="entry name" value="WDR62"/>
</dbReference>
<dbReference type="InParanoid" id="H2ZFM9"/>
<organism evidence="1 2">
    <name type="scientific">Ciona savignyi</name>
    <name type="common">Pacific transparent sea squirt</name>
    <dbReference type="NCBI Taxonomy" id="51511"/>
    <lineage>
        <taxon>Eukaryota</taxon>
        <taxon>Metazoa</taxon>
        <taxon>Chordata</taxon>
        <taxon>Tunicata</taxon>
        <taxon>Ascidiacea</taxon>
        <taxon>Phlebobranchia</taxon>
        <taxon>Cionidae</taxon>
        <taxon>Ciona</taxon>
    </lineage>
</organism>
<proteinExistence type="predicted"/>
<dbReference type="Pfam" id="PF00400">
    <property type="entry name" value="WD40"/>
    <property type="match status" value="3"/>
</dbReference>
<dbReference type="OMA" id="YGISCVT"/>
<dbReference type="InterPro" id="IPR001680">
    <property type="entry name" value="WD40_rpt"/>
</dbReference>
<evidence type="ECO:0008006" key="3">
    <source>
        <dbReference type="Google" id="ProtNLM"/>
    </source>
</evidence>
<dbReference type="InterPro" id="IPR015943">
    <property type="entry name" value="WD40/YVTN_repeat-like_dom_sf"/>
</dbReference>
<dbReference type="HOGENOM" id="CLU_056306_0_0_1"/>
<name>H2ZFM9_CIOSA</name>
<dbReference type="InterPro" id="IPR036322">
    <property type="entry name" value="WD40_repeat_dom_sf"/>
</dbReference>
<keyword evidence="2" id="KW-1185">Reference proteome</keyword>
<evidence type="ECO:0000313" key="1">
    <source>
        <dbReference type="Ensembl" id="ENSCSAVP00000016395.1"/>
    </source>
</evidence>
<dbReference type="SUPFAM" id="SSF50978">
    <property type="entry name" value="WD40 repeat-like"/>
    <property type="match status" value="1"/>
</dbReference>
<dbReference type="Proteomes" id="UP000007875">
    <property type="component" value="Unassembled WGS sequence"/>
</dbReference>
<dbReference type="Gene3D" id="2.130.10.10">
    <property type="entry name" value="YVTN repeat-like/Quinoprotein amine dehydrogenase"/>
    <property type="match status" value="1"/>
</dbReference>
<sequence length="350" mass="38821">LQHVLGLTVKSNCSLSCDPNTGLLAYPAGCVIVLYNPRNGKQTPIHNPGNKNITCLRFSCDGTHIATGESGHQPCVRVFSVADRSQLIAFDSHKYGISCVTFSPNMKYVVSVGFQHDQVINVWDWKNNSLAASNKVSTKIKSVAFSHNNNYFVTVGNRHVKFWYMEPTPDKCTLPIKGRSAILESYRNQLYCDVTCGLGSDDDLTFAITRSGVLCQFNARRTVEKSIQLKVRHCDTLTTIPDMVVCGGSSGSILVFSSSSLLPLHILPPPGTIRLNFCSTFVWLVLTSRICVSTTPEILANTIDIRSMWMHTIFADHSLLVYDIMDFSSPQTHALSTFHSSSVWDIKVKY</sequence>
<dbReference type="PANTHER" id="PTHR45589:SF1">
    <property type="entry name" value="WD REPEAT DOMAIN 62, ISOFORM G"/>
    <property type="match status" value="1"/>
</dbReference>
<dbReference type="GeneTree" id="ENSGT00940000160719"/>
<dbReference type="PANTHER" id="PTHR45589">
    <property type="entry name" value="WD REPEAT DOMAIN 62, ISOFORM G"/>
    <property type="match status" value="1"/>
</dbReference>
<dbReference type="AlphaFoldDB" id="H2ZFM9"/>
<dbReference type="Ensembl" id="ENSCSAVT00000016576.1">
    <property type="protein sequence ID" value="ENSCSAVP00000016395.1"/>
    <property type="gene ID" value="ENSCSAVG00000009649.1"/>
</dbReference>
<protein>
    <recommendedName>
        <fullName evidence="3">Translation initiation factor beta propellor-like domain-containing protein</fullName>
    </recommendedName>
</protein>